<keyword evidence="5" id="KW-1185">Reference proteome</keyword>
<dbReference type="PANTHER" id="PTHR10366:SF564">
    <property type="entry name" value="STEROL-4-ALPHA-CARBOXYLATE 3-DEHYDROGENASE, DECARBOXYLATING"/>
    <property type="match status" value="1"/>
</dbReference>
<dbReference type="Proteomes" id="UP000441754">
    <property type="component" value="Unassembled WGS sequence"/>
</dbReference>
<keyword evidence="1" id="KW-0560">Oxidoreductase</keyword>
<evidence type="ECO:0000313" key="5">
    <source>
        <dbReference type="Proteomes" id="UP000441754"/>
    </source>
</evidence>
<dbReference type="EMBL" id="WJXZ01000014">
    <property type="protein sequence ID" value="MRS64329.1"/>
    <property type="molecule type" value="Genomic_DNA"/>
</dbReference>
<comment type="similarity">
    <text evidence="2">Belongs to the NAD(P)-dependent epimerase/dehydratase family. Dihydroflavonol-4-reductase subfamily.</text>
</comment>
<dbReference type="Pfam" id="PF01370">
    <property type="entry name" value="Epimerase"/>
    <property type="match status" value="1"/>
</dbReference>
<protein>
    <submittedName>
        <fullName evidence="4">SDR family NAD(P)-dependent oxidoreductase</fullName>
    </submittedName>
</protein>
<dbReference type="GO" id="GO:0016616">
    <property type="term" value="F:oxidoreductase activity, acting on the CH-OH group of donors, NAD or NADP as acceptor"/>
    <property type="evidence" value="ECO:0007669"/>
    <property type="project" value="TreeGrafter"/>
</dbReference>
<dbReference type="InterPro" id="IPR036291">
    <property type="entry name" value="NAD(P)-bd_dom_sf"/>
</dbReference>
<evidence type="ECO:0000313" key="4">
    <source>
        <dbReference type="EMBL" id="MRS64329.1"/>
    </source>
</evidence>
<name>A0A7K0ERC6_9BACT</name>
<organism evidence="4 5">
    <name type="scientific">Larkinella terrae</name>
    <dbReference type="NCBI Taxonomy" id="2025311"/>
    <lineage>
        <taxon>Bacteria</taxon>
        <taxon>Pseudomonadati</taxon>
        <taxon>Bacteroidota</taxon>
        <taxon>Cytophagia</taxon>
        <taxon>Cytophagales</taxon>
        <taxon>Spirosomataceae</taxon>
        <taxon>Larkinella</taxon>
    </lineage>
</organism>
<evidence type="ECO:0000256" key="1">
    <source>
        <dbReference type="ARBA" id="ARBA00023002"/>
    </source>
</evidence>
<dbReference type="InterPro" id="IPR001509">
    <property type="entry name" value="Epimerase_deHydtase"/>
</dbReference>
<dbReference type="InterPro" id="IPR050425">
    <property type="entry name" value="NAD(P)_dehydrat-like"/>
</dbReference>
<reference evidence="4 5" key="1">
    <citation type="journal article" date="2018" name="Antonie Van Leeuwenhoek">
        <title>Larkinella terrae sp. nov., isolated from soil on Jeju Island, South Korea.</title>
        <authorList>
            <person name="Ten L.N."/>
            <person name="Jeon J."/>
            <person name="Park S.J."/>
            <person name="Park S."/>
            <person name="Lee S.Y."/>
            <person name="Kim M.K."/>
            <person name="Jung H.Y."/>
        </authorList>
    </citation>
    <scope>NUCLEOTIDE SEQUENCE [LARGE SCALE GENOMIC DNA]</scope>
    <source>
        <strain evidence="4 5">KCTC 52001</strain>
    </source>
</reference>
<evidence type="ECO:0000256" key="2">
    <source>
        <dbReference type="ARBA" id="ARBA00023445"/>
    </source>
</evidence>
<sequence length="343" mass="38333">MTSSQPDITLVTGANGLIGSHIIRRYLDAGLKVAALRRADSDLHLVTDIKNRVTWLEGDILDIPALEEALQTALAHGTVDVVHVAAMISYSPKDRDRMDKVNVEGTANVVNTCLAKGVRKLGYVSSVAAVGRPAIKGDAATATIVIDEEQRWEESPQNSFYGQTKYRAELEVWRGVAEGLDAVIVNPALVLGEGDWTRSSTQLFKYAFDEKPFYPAGIVNLVDVRDVAEAVFQLMQSDITAERFILSAQSLPYKTFLDKLADALEKKRPRYRVSPKLTQLLWPLEAVRSWFTGKAPLITRETARSASGSYQYNGQKIENRLPFRYRKIDETIQRISVFFKQKQ</sequence>
<dbReference type="SUPFAM" id="SSF51735">
    <property type="entry name" value="NAD(P)-binding Rossmann-fold domains"/>
    <property type="match status" value="1"/>
</dbReference>
<comment type="caution">
    <text evidence="4">The sequence shown here is derived from an EMBL/GenBank/DDBJ whole genome shotgun (WGS) entry which is preliminary data.</text>
</comment>
<accession>A0A7K0ERC6</accession>
<dbReference type="RefSeq" id="WP_154177679.1">
    <property type="nucleotide sequence ID" value="NZ_WJXZ01000014.1"/>
</dbReference>
<dbReference type="PANTHER" id="PTHR10366">
    <property type="entry name" value="NAD DEPENDENT EPIMERASE/DEHYDRATASE"/>
    <property type="match status" value="1"/>
</dbReference>
<feature type="domain" description="NAD-dependent epimerase/dehydratase" evidence="3">
    <location>
        <begin position="10"/>
        <end position="237"/>
    </location>
</feature>
<dbReference type="OrthoDB" id="596910at2"/>
<gene>
    <name evidence="4" type="ORF">GJJ30_23730</name>
</gene>
<proteinExistence type="inferred from homology"/>
<evidence type="ECO:0000259" key="3">
    <source>
        <dbReference type="Pfam" id="PF01370"/>
    </source>
</evidence>
<dbReference type="Gene3D" id="3.40.50.720">
    <property type="entry name" value="NAD(P)-binding Rossmann-like Domain"/>
    <property type="match status" value="1"/>
</dbReference>
<dbReference type="AlphaFoldDB" id="A0A7K0ERC6"/>